<dbReference type="Pfam" id="PF08448">
    <property type="entry name" value="PAS_4"/>
    <property type="match status" value="1"/>
</dbReference>
<evidence type="ECO:0000259" key="2">
    <source>
        <dbReference type="PROSITE" id="PS50113"/>
    </source>
</evidence>
<dbReference type="GO" id="GO:0016791">
    <property type="term" value="F:phosphatase activity"/>
    <property type="evidence" value="ECO:0007669"/>
    <property type="project" value="TreeGrafter"/>
</dbReference>
<dbReference type="InterPro" id="IPR000700">
    <property type="entry name" value="PAS-assoc_C"/>
</dbReference>
<dbReference type="Gene3D" id="3.30.450.40">
    <property type="match status" value="1"/>
</dbReference>
<gene>
    <name evidence="3" type="ORF">EDD27_7849</name>
</gene>
<dbReference type="Gene3D" id="3.60.40.10">
    <property type="entry name" value="PPM-type phosphatase domain"/>
    <property type="match status" value="1"/>
</dbReference>
<dbReference type="SUPFAM" id="SSF55785">
    <property type="entry name" value="PYP-like sensor domain (PAS domain)"/>
    <property type="match status" value="2"/>
</dbReference>
<dbReference type="InterPro" id="IPR035965">
    <property type="entry name" value="PAS-like_dom_sf"/>
</dbReference>
<dbReference type="InterPro" id="IPR003594">
    <property type="entry name" value="HATPase_dom"/>
</dbReference>
<evidence type="ECO:0000256" key="1">
    <source>
        <dbReference type="ARBA" id="ARBA00022801"/>
    </source>
</evidence>
<dbReference type="SMART" id="SM00086">
    <property type="entry name" value="PAC"/>
    <property type="match status" value="1"/>
</dbReference>
<keyword evidence="1" id="KW-0378">Hydrolase</keyword>
<protein>
    <submittedName>
        <fullName evidence="3">Serine phosphatase RsbU (Regulator of sigma subunit)</fullName>
    </submittedName>
</protein>
<dbReference type="InterPro" id="IPR013655">
    <property type="entry name" value="PAS_fold_3"/>
</dbReference>
<dbReference type="PANTHER" id="PTHR43156:SF2">
    <property type="entry name" value="STAGE II SPORULATION PROTEIN E"/>
    <property type="match status" value="1"/>
</dbReference>
<dbReference type="SMART" id="SM00091">
    <property type="entry name" value="PAS"/>
    <property type="match status" value="2"/>
</dbReference>
<dbReference type="SMART" id="SM00331">
    <property type="entry name" value="PP2C_SIG"/>
    <property type="match status" value="1"/>
</dbReference>
<evidence type="ECO:0000313" key="3">
    <source>
        <dbReference type="EMBL" id="RVX45072.1"/>
    </source>
</evidence>
<dbReference type="Gene3D" id="3.30.565.10">
    <property type="entry name" value="Histidine kinase-like ATPase, C-terminal domain"/>
    <property type="match status" value="1"/>
</dbReference>
<dbReference type="Pfam" id="PF13185">
    <property type="entry name" value="GAF_2"/>
    <property type="match status" value="1"/>
</dbReference>
<dbReference type="InterPro" id="IPR029016">
    <property type="entry name" value="GAF-like_dom_sf"/>
</dbReference>
<dbReference type="CDD" id="cd00130">
    <property type="entry name" value="PAS"/>
    <property type="match status" value="2"/>
</dbReference>
<reference evidence="3 4" key="1">
    <citation type="submission" date="2019-01" db="EMBL/GenBank/DDBJ databases">
        <title>Sequencing the genomes of 1000 actinobacteria strains.</title>
        <authorList>
            <person name="Klenk H.-P."/>
        </authorList>
    </citation>
    <scope>NUCLEOTIDE SEQUENCE [LARGE SCALE GENOMIC DNA]</scope>
    <source>
        <strain evidence="3 4">DSM 43925</strain>
    </source>
</reference>
<dbReference type="CDD" id="cd16936">
    <property type="entry name" value="HATPase_RsbW-like"/>
    <property type="match status" value="1"/>
</dbReference>
<dbReference type="InterPro" id="IPR000014">
    <property type="entry name" value="PAS"/>
</dbReference>
<dbReference type="PROSITE" id="PS50113">
    <property type="entry name" value="PAC"/>
    <property type="match status" value="1"/>
</dbReference>
<dbReference type="Pfam" id="PF13581">
    <property type="entry name" value="HATPase_c_2"/>
    <property type="match status" value="1"/>
</dbReference>
<dbReference type="Gene3D" id="2.10.70.100">
    <property type="match status" value="1"/>
</dbReference>
<dbReference type="SMART" id="SM00065">
    <property type="entry name" value="GAF"/>
    <property type="match status" value="1"/>
</dbReference>
<sequence length="944" mass="102325">MAIDDAFAAVSEEERLRILAAACAGLSDIEVLQYALDQAVADLHALSGMVHWRGPAGSQALRLVVAAGLPPMDLSAQEDIRSAISRALDDGVLTYLPVTLDTGRTHTVMLTAVPLSGTSDTSLGVLSVLTDGPAEPPSERRAFLQALASWVTERCRTPEPGAGPSRLWQPGHLEQAMPAVKIGSWEWDIRTGEVYWDGPALKVMGIDPAATPHTIDSWANIVHPEDLPTVMAAVEEAVRAKSLYEMGYRACRPDGTFGWMHARGRVILDDDGEPVRMVGTIWDTTEGRVARESAARALQYMRDAFVMVDSKWRIIFANLDGERLLGGTDLHGQELWDLVAGEVPDFRARCLRAAADRTPAGFDLQWPTDQRWYHVRLVPVPDGLTFYFADVTEERLRDAERAAAERATAERAAWTQELTRTFGEAVSARDVMRVITERVLPPFAATGLLIVTVEHDHLHIVGAVGHPPGFLRRIEQHALADRSVLTDVLQTGVPAFIESRDQCLDTDLLEADAGMNAWALLPLVVPGHPGGCCVISFERPHPFTGEERTLLTALSGLIAQALARARMYDAEHARAEELQRLLVPHDLPSLPGVTAAVRYLAAGAPEIGGAWYDVISLSAERVALVIGDVKGHGVPQTATIGRLRTAARTLAGLELPPDDLLVHLNDLAKELGDHINVTCLYAVYDPTSGDCALVNAGHPPPAVVHPDGTVQVLDTSPDLRLGTAEPPFSTVELRLPDGALFVLYTDDLIESGTRGMDDGMARLTGLLAGAPSRSRSDLDRLCDDVAHGMRPVRQPASDGAALLIARTQRLAAEDVASWFLPEDPIAAGQARDHVREQLADWHLDDLVPTTELIASELVANVIRHAKGPIRLRLLRSRTLVSEVSDGSQTTPRIRRAAAMDEGGRGLQLVAAVSQRWGTRFTADGKCIWAEQPLPPTEPAGHAQR</sequence>
<dbReference type="Gene3D" id="3.30.450.20">
    <property type="entry name" value="PAS domain"/>
    <property type="match status" value="2"/>
</dbReference>
<dbReference type="Pfam" id="PF07228">
    <property type="entry name" value="SpoIIE"/>
    <property type="match status" value="1"/>
</dbReference>
<comment type="caution">
    <text evidence="3">The sequence shown here is derived from an EMBL/GenBank/DDBJ whole genome shotgun (WGS) entry which is preliminary data.</text>
</comment>
<dbReference type="SUPFAM" id="SSF55781">
    <property type="entry name" value="GAF domain-like"/>
    <property type="match status" value="1"/>
</dbReference>
<dbReference type="InterPro" id="IPR036457">
    <property type="entry name" value="PPM-type-like_dom_sf"/>
</dbReference>
<dbReference type="InterPro" id="IPR052016">
    <property type="entry name" value="Bact_Sigma-Reg"/>
</dbReference>
<dbReference type="FunFam" id="3.30.565.10:FF:000028">
    <property type="entry name" value="PAS sensor protein"/>
    <property type="match status" value="1"/>
</dbReference>
<dbReference type="InterPro" id="IPR001932">
    <property type="entry name" value="PPM-type_phosphatase-like_dom"/>
</dbReference>
<evidence type="ECO:0000313" key="4">
    <source>
        <dbReference type="Proteomes" id="UP000284824"/>
    </source>
</evidence>
<name>A0A438MGV1_9ACTN</name>
<accession>A0A438MGV1</accession>
<dbReference type="InterPro" id="IPR013656">
    <property type="entry name" value="PAS_4"/>
</dbReference>
<dbReference type="AlphaFoldDB" id="A0A438MGV1"/>
<dbReference type="InterPro" id="IPR003018">
    <property type="entry name" value="GAF"/>
</dbReference>
<dbReference type="InterPro" id="IPR001610">
    <property type="entry name" value="PAC"/>
</dbReference>
<organism evidence="3 4">
    <name type="scientific">Nonomuraea polychroma</name>
    <dbReference type="NCBI Taxonomy" id="46176"/>
    <lineage>
        <taxon>Bacteria</taxon>
        <taxon>Bacillati</taxon>
        <taxon>Actinomycetota</taxon>
        <taxon>Actinomycetes</taxon>
        <taxon>Streptosporangiales</taxon>
        <taxon>Streptosporangiaceae</taxon>
        <taxon>Nonomuraea</taxon>
    </lineage>
</organism>
<feature type="domain" description="PAC" evidence="2">
    <location>
        <begin position="244"/>
        <end position="296"/>
    </location>
</feature>
<proteinExistence type="predicted"/>
<dbReference type="EMBL" id="SAUN01000001">
    <property type="protein sequence ID" value="RVX45072.1"/>
    <property type="molecule type" value="Genomic_DNA"/>
</dbReference>
<dbReference type="RefSeq" id="WP_206641840.1">
    <property type="nucleotide sequence ID" value="NZ_SAUN01000001.1"/>
</dbReference>
<dbReference type="PANTHER" id="PTHR43156">
    <property type="entry name" value="STAGE II SPORULATION PROTEIN E-RELATED"/>
    <property type="match status" value="1"/>
</dbReference>
<dbReference type="Pfam" id="PF08447">
    <property type="entry name" value="PAS_3"/>
    <property type="match status" value="1"/>
</dbReference>
<keyword evidence="4" id="KW-1185">Reference proteome</keyword>
<dbReference type="InterPro" id="IPR036890">
    <property type="entry name" value="HATPase_C_sf"/>
</dbReference>
<dbReference type="Proteomes" id="UP000284824">
    <property type="component" value="Unassembled WGS sequence"/>
</dbReference>